<dbReference type="GO" id="GO:0042834">
    <property type="term" value="F:peptidoglycan binding"/>
    <property type="evidence" value="ECO:0007669"/>
    <property type="project" value="InterPro"/>
</dbReference>
<evidence type="ECO:0000313" key="4">
    <source>
        <dbReference type="Proteomes" id="UP000315226"/>
    </source>
</evidence>
<dbReference type="Gene3D" id="3.30.70.1070">
    <property type="entry name" value="Sporulation related repeat"/>
    <property type="match status" value="1"/>
</dbReference>
<dbReference type="Proteomes" id="UP000315226">
    <property type="component" value="Unassembled WGS sequence"/>
</dbReference>
<comment type="caution">
    <text evidence="3">The sequence shown here is derived from an EMBL/GenBank/DDBJ whole genome shotgun (WGS) entry which is preliminary data.</text>
</comment>
<dbReference type="EMBL" id="BJMN01000029">
    <property type="protein sequence ID" value="GEB59011.1"/>
    <property type="molecule type" value="Genomic_DNA"/>
</dbReference>
<dbReference type="InterPro" id="IPR018711">
    <property type="entry name" value="NAGPA"/>
</dbReference>
<feature type="domain" description="Phosphodiester glycosidase" evidence="2">
    <location>
        <begin position="362"/>
        <end position="548"/>
    </location>
</feature>
<gene>
    <name evidence="3" type="ORF">SGA01_46160</name>
</gene>
<keyword evidence="4" id="KW-1185">Reference proteome</keyword>
<dbReference type="Pfam" id="PF09992">
    <property type="entry name" value="NAGPA"/>
    <property type="match status" value="1"/>
</dbReference>
<protein>
    <recommendedName>
        <fullName evidence="2">Phosphodiester glycosidase domain-containing protein</fullName>
    </recommendedName>
</protein>
<accession>A0A4Y3RMC5</accession>
<sequence length="551" mass="57875">MSAALLVAASPLLATTATAEPVPDHPALGAVFPLGDHSTPKTGYKELTPGVTYRVFNQGAASDVWTVWVRFDDGQEVTTAESAATAHAEKLRAAAFGDVRVVPVNSPATADTYAQTFYGVHVGSYTTAAEAKTLQTELKAKGFTDSRVLYTAETAPDSRGPWQIRVITVRPDAKVDLRAEHGANVSGSETVRQLSAAAGALAAVNGTEFDIESTNNTHFMGYEGVPQGLYMKNNVLLGAPNNGRTALLLNAAGGHRITEVKSRTWITAPDGSTRDVDGINRVAGQILGCGGVGDDFRKTASLGNVPRLDPWRNGTCYDPNEIVVFRPEWGADTPAPAKEWGDAPVTEVVMNGNWDVLYLRDAPGPIPAGGRVLQGIGKGGEWLQALKTGDRVTPHTSVTDMAGTPVTASALAAFGAGTPALMRNGQVWLNPAANGMAHVACALPAPAAGCRPSGILTARHPRTLAGISAEGHLMLVTIDGRNPQASVGVTLPEAARVMEWLGARDAVGLGSGGDTTLMVENSLYNRPWDQWEDTAARERAVSNAVVVVKRP</sequence>
<name>A0A4Y3RMC5_9ACTN</name>
<evidence type="ECO:0000313" key="3">
    <source>
        <dbReference type="EMBL" id="GEB59011.1"/>
    </source>
</evidence>
<feature type="chain" id="PRO_5021447878" description="Phosphodiester glycosidase domain-containing protein" evidence="1">
    <location>
        <begin position="20"/>
        <end position="551"/>
    </location>
</feature>
<dbReference type="PANTHER" id="PTHR40446:SF2">
    <property type="entry name" value="N-ACETYLGLUCOSAMINE-1-PHOSPHODIESTER ALPHA-N-ACETYLGLUCOSAMINIDASE"/>
    <property type="match status" value="1"/>
</dbReference>
<organism evidence="3 4">
    <name type="scientific">Streptomyces gardneri</name>
    <dbReference type="NCBI Taxonomy" id="66892"/>
    <lineage>
        <taxon>Bacteria</taxon>
        <taxon>Bacillati</taxon>
        <taxon>Actinomycetota</taxon>
        <taxon>Actinomycetes</taxon>
        <taxon>Kitasatosporales</taxon>
        <taxon>Streptomycetaceae</taxon>
        <taxon>Streptomyces</taxon>
    </lineage>
</organism>
<feature type="signal peptide" evidence="1">
    <location>
        <begin position="1"/>
        <end position="19"/>
    </location>
</feature>
<reference evidence="3 4" key="1">
    <citation type="submission" date="2019-06" db="EMBL/GenBank/DDBJ databases">
        <title>Whole genome shotgun sequence of Streptomyces gardneri NBRC 12865.</title>
        <authorList>
            <person name="Hosoyama A."/>
            <person name="Uohara A."/>
            <person name="Ohji S."/>
            <person name="Ichikawa N."/>
        </authorList>
    </citation>
    <scope>NUCLEOTIDE SEQUENCE [LARGE SCALE GENOMIC DNA]</scope>
    <source>
        <strain evidence="3 4">NBRC 12865</strain>
    </source>
</reference>
<dbReference type="InterPro" id="IPR036680">
    <property type="entry name" value="SPOR-like_sf"/>
</dbReference>
<dbReference type="AlphaFoldDB" id="A0A4Y3RMC5"/>
<proteinExistence type="predicted"/>
<evidence type="ECO:0000256" key="1">
    <source>
        <dbReference type="SAM" id="SignalP"/>
    </source>
</evidence>
<evidence type="ECO:0000259" key="2">
    <source>
        <dbReference type="Pfam" id="PF09992"/>
    </source>
</evidence>
<keyword evidence="1" id="KW-0732">Signal</keyword>
<dbReference type="RefSeq" id="WP_229917545.1">
    <property type="nucleotide sequence ID" value="NZ_BJMN01000029.1"/>
</dbReference>
<dbReference type="PANTHER" id="PTHR40446">
    <property type="entry name" value="N-ACETYLGLUCOSAMINE-1-PHOSPHODIESTER ALPHA-N-ACETYLGLUCOSAMINIDASE"/>
    <property type="match status" value="1"/>
</dbReference>